<keyword evidence="1" id="KW-0511">Multifunctional enzyme</keyword>
<reference evidence="5" key="1">
    <citation type="journal article" date="2022" name="Int. J. Mol. Sci.">
        <title>Draft Genome of Tanacetum Coccineum: Genomic Comparison of Closely Related Tanacetum-Family Plants.</title>
        <authorList>
            <person name="Yamashiro T."/>
            <person name="Shiraishi A."/>
            <person name="Nakayama K."/>
            <person name="Satake H."/>
        </authorList>
    </citation>
    <scope>NUCLEOTIDE SEQUENCE</scope>
</reference>
<evidence type="ECO:0000256" key="1">
    <source>
        <dbReference type="ARBA" id="ARBA00023268"/>
    </source>
</evidence>
<dbReference type="PANTHER" id="PTHR37984">
    <property type="entry name" value="PROTEIN CBG26694"/>
    <property type="match status" value="1"/>
</dbReference>
<evidence type="ECO:0000313" key="6">
    <source>
        <dbReference type="Proteomes" id="UP001151760"/>
    </source>
</evidence>
<evidence type="ECO:0000313" key="5">
    <source>
        <dbReference type="EMBL" id="GJS82883.1"/>
    </source>
</evidence>
<dbReference type="Proteomes" id="UP001151760">
    <property type="component" value="Unassembled WGS sequence"/>
</dbReference>
<comment type="caution">
    <text evidence="5">The sequence shown here is derived from an EMBL/GenBank/DDBJ whole genome shotgun (WGS) entry which is preliminary data.</text>
</comment>
<feature type="compositionally biased region" description="Acidic residues" evidence="2">
    <location>
        <begin position="23"/>
        <end position="56"/>
    </location>
</feature>
<keyword evidence="5" id="KW-0808">Transferase</keyword>
<dbReference type="InterPro" id="IPR043502">
    <property type="entry name" value="DNA/RNA_pol_sf"/>
</dbReference>
<evidence type="ECO:0000256" key="2">
    <source>
        <dbReference type="SAM" id="MobiDB-lite"/>
    </source>
</evidence>
<proteinExistence type="predicted"/>
<dbReference type="PANTHER" id="PTHR37984:SF5">
    <property type="entry name" value="PROTEIN NYNRIN-LIKE"/>
    <property type="match status" value="1"/>
</dbReference>
<gene>
    <name evidence="5" type="ORF">Tco_0749424</name>
</gene>
<evidence type="ECO:0000259" key="3">
    <source>
        <dbReference type="Pfam" id="PF03732"/>
    </source>
</evidence>
<keyword evidence="6" id="KW-1185">Reference proteome</keyword>
<dbReference type="Gene3D" id="3.10.10.10">
    <property type="entry name" value="HIV Type 1 Reverse Transcriptase, subunit A, domain 1"/>
    <property type="match status" value="1"/>
</dbReference>
<dbReference type="Gene3D" id="3.30.70.270">
    <property type="match status" value="1"/>
</dbReference>
<keyword evidence="5" id="KW-0548">Nucleotidyltransferase</keyword>
<feature type="domain" description="Retrotransposon gag" evidence="3">
    <location>
        <begin position="286"/>
        <end position="356"/>
    </location>
</feature>
<feature type="domain" description="Reverse transcriptase/retrotransposon-derived protein RNase H-like" evidence="4">
    <location>
        <begin position="666"/>
        <end position="756"/>
    </location>
</feature>
<dbReference type="InterPro" id="IPR043128">
    <property type="entry name" value="Rev_trsase/Diguanyl_cyclase"/>
</dbReference>
<dbReference type="InterPro" id="IPR041577">
    <property type="entry name" value="RT_RNaseH_2"/>
</dbReference>
<accession>A0ABQ4Z1X8</accession>
<dbReference type="InterPro" id="IPR050951">
    <property type="entry name" value="Retrovirus_Pol_polyprotein"/>
</dbReference>
<dbReference type="Pfam" id="PF03732">
    <property type="entry name" value="Retrotrans_gag"/>
    <property type="match status" value="1"/>
</dbReference>
<feature type="region of interest" description="Disordered" evidence="2">
    <location>
        <begin position="1"/>
        <end position="56"/>
    </location>
</feature>
<evidence type="ECO:0000259" key="4">
    <source>
        <dbReference type="Pfam" id="PF17919"/>
    </source>
</evidence>
<protein>
    <submittedName>
        <fullName evidence="5">Reverse transcriptase domain-containing protein</fullName>
    </submittedName>
</protein>
<dbReference type="GO" id="GO:0003964">
    <property type="term" value="F:RNA-directed DNA polymerase activity"/>
    <property type="evidence" value="ECO:0007669"/>
    <property type="project" value="UniProtKB-KW"/>
</dbReference>
<dbReference type="InterPro" id="IPR005162">
    <property type="entry name" value="Retrotrans_gag_dom"/>
</dbReference>
<dbReference type="CDD" id="cd01647">
    <property type="entry name" value="RT_LTR"/>
    <property type="match status" value="1"/>
</dbReference>
<keyword evidence="5" id="KW-0695">RNA-directed DNA polymerase</keyword>
<organism evidence="5 6">
    <name type="scientific">Tanacetum coccineum</name>
    <dbReference type="NCBI Taxonomy" id="301880"/>
    <lineage>
        <taxon>Eukaryota</taxon>
        <taxon>Viridiplantae</taxon>
        <taxon>Streptophyta</taxon>
        <taxon>Embryophyta</taxon>
        <taxon>Tracheophyta</taxon>
        <taxon>Spermatophyta</taxon>
        <taxon>Magnoliopsida</taxon>
        <taxon>eudicotyledons</taxon>
        <taxon>Gunneridae</taxon>
        <taxon>Pentapetalae</taxon>
        <taxon>asterids</taxon>
        <taxon>campanulids</taxon>
        <taxon>Asterales</taxon>
        <taxon>Asteraceae</taxon>
        <taxon>Asteroideae</taxon>
        <taxon>Anthemideae</taxon>
        <taxon>Anthemidinae</taxon>
        <taxon>Tanacetum</taxon>
    </lineage>
</organism>
<sequence>MDGFALHPLPQPEGNMNGWLIKDDDEELEEDGVGGDDEEEIEVDEDDENGGNDDEDDVEVINAYEEVDPLNRPPPTSNEESEFAPPVVPIADANDEPVPLVIQYKTEIKMAKKFKEDDFRMNRHEYDITALDTMGEPPIHPAFAPHSDNPYAMVRDAVLPPERITMMTPLHPGTHSPPSHVCRIMPPKGMSAAVIQKLVADKVVEALEADQATRNNPNIAGRSGGNGGQVRAPLVQECTFADFMKCGPTQFHGNEGAVKLCHWFKKTKSVFGISECAERRLVVVNRKSLDDMKHKMLEEFCPTEEIQRLENELRSLKLRDTNITTYTQRFNELALLCLEVVPSEKNKVELYIKGLPENIKGKQLPLGPWQGGARAMTAAQSDGTDQGGRAPNCNRCGLCHFRQCPPKCNQCRKRGHRINNYTKRTVATGANAQPIRACYECEDRNHTRNQCPQLANQRGGNTTGRAYVIKDVEKGEGPNVVAVKRDAVIVCSKKEVHIPVKNEMLVVKELTERRLEDVHVIRDFPKVFPDDLSGLPPPRQVKFRIELMPGSAPVTRAPYRLAPSEMKELSDQLKELSEKGSIRLSSSPWGAPVLFAKKKDRTFRMCINYRELNKLTVKNRYPLPRIDDLFDQLQGSSGYYRRFIEGFSLISKPLTKLTQKNKKYEWGEEEEEAFQMLKQKLCSAPNLTLPEGTEDFVVCCDASIKGFGAVLMQREKVIAYASRQLKKHEENNTTHDLELGVVVFVLRLWRHYLYGTNKDNVVADALSRKERERPLRFRDLVMSAYTELSERIL</sequence>
<dbReference type="Pfam" id="PF17919">
    <property type="entry name" value="RT_RNaseH_2"/>
    <property type="match status" value="1"/>
</dbReference>
<dbReference type="SUPFAM" id="SSF56672">
    <property type="entry name" value="DNA/RNA polymerases"/>
    <property type="match status" value="1"/>
</dbReference>
<name>A0ABQ4Z1X8_9ASTR</name>
<reference evidence="5" key="2">
    <citation type="submission" date="2022-01" db="EMBL/GenBank/DDBJ databases">
        <authorList>
            <person name="Yamashiro T."/>
            <person name="Shiraishi A."/>
            <person name="Satake H."/>
            <person name="Nakayama K."/>
        </authorList>
    </citation>
    <scope>NUCLEOTIDE SEQUENCE</scope>
</reference>
<dbReference type="EMBL" id="BQNB010010859">
    <property type="protein sequence ID" value="GJS82883.1"/>
    <property type="molecule type" value="Genomic_DNA"/>
</dbReference>